<organism evidence="3 4">
    <name type="scientific">Solanum verrucosum</name>
    <dbReference type="NCBI Taxonomy" id="315347"/>
    <lineage>
        <taxon>Eukaryota</taxon>
        <taxon>Viridiplantae</taxon>
        <taxon>Streptophyta</taxon>
        <taxon>Embryophyta</taxon>
        <taxon>Tracheophyta</taxon>
        <taxon>Spermatophyta</taxon>
        <taxon>Magnoliopsida</taxon>
        <taxon>eudicotyledons</taxon>
        <taxon>Gunneridae</taxon>
        <taxon>Pentapetalae</taxon>
        <taxon>asterids</taxon>
        <taxon>lamiids</taxon>
        <taxon>Solanales</taxon>
        <taxon>Solanaceae</taxon>
        <taxon>Solanoideae</taxon>
        <taxon>Solaneae</taxon>
        <taxon>Solanum</taxon>
    </lineage>
</organism>
<dbReference type="InterPro" id="IPR041588">
    <property type="entry name" value="Integrase_H2C2"/>
</dbReference>
<dbReference type="EMBL" id="CP133614">
    <property type="protein sequence ID" value="WMV18549.1"/>
    <property type="molecule type" value="Genomic_DNA"/>
</dbReference>
<feature type="domain" description="Integrase zinc-binding" evidence="1">
    <location>
        <begin position="1"/>
        <end position="33"/>
    </location>
</feature>
<accession>A0AAF0TH20</accession>
<dbReference type="GO" id="GO:0003676">
    <property type="term" value="F:nucleic acid binding"/>
    <property type="evidence" value="ECO:0007669"/>
    <property type="project" value="InterPro"/>
</dbReference>
<gene>
    <name evidence="3" type="ORF">MTR67_011934</name>
</gene>
<dbReference type="Pfam" id="PF24626">
    <property type="entry name" value="SH3_Tf2-1"/>
    <property type="match status" value="1"/>
</dbReference>
<dbReference type="AlphaFoldDB" id="A0AAF0TH20"/>
<reference evidence="3" key="1">
    <citation type="submission" date="2023-08" db="EMBL/GenBank/DDBJ databases">
        <title>A de novo genome assembly of Solanum verrucosum Schlechtendal, a Mexican diploid species geographically isolated from the other diploid A-genome species in potato relatives.</title>
        <authorList>
            <person name="Hosaka K."/>
        </authorList>
    </citation>
    <scope>NUCLEOTIDE SEQUENCE</scope>
    <source>
        <tissue evidence="3">Young leaves</tissue>
    </source>
</reference>
<dbReference type="Gene3D" id="3.30.420.10">
    <property type="entry name" value="Ribonuclease H-like superfamily/Ribonuclease H"/>
    <property type="match status" value="1"/>
</dbReference>
<feature type="domain" description="Tf2-1-like SH3-like" evidence="2">
    <location>
        <begin position="121"/>
        <end position="158"/>
    </location>
</feature>
<dbReference type="Gene3D" id="1.10.340.70">
    <property type="match status" value="1"/>
</dbReference>
<dbReference type="PANTHER" id="PTHR46148:SF56">
    <property type="entry name" value="RETROTRANSPOSON PROTEIN"/>
    <property type="match status" value="1"/>
</dbReference>
<dbReference type="SUPFAM" id="SSF53098">
    <property type="entry name" value="Ribonuclease H-like"/>
    <property type="match status" value="1"/>
</dbReference>
<protein>
    <submittedName>
        <fullName evidence="3">Uncharacterized protein</fullName>
    </submittedName>
</protein>
<dbReference type="InterPro" id="IPR056924">
    <property type="entry name" value="SH3_Tf2-1"/>
</dbReference>
<evidence type="ECO:0000313" key="3">
    <source>
        <dbReference type="EMBL" id="WMV18549.1"/>
    </source>
</evidence>
<proteinExistence type="predicted"/>
<evidence type="ECO:0000259" key="1">
    <source>
        <dbReference type="Pfam" id="PF17921"/>
    </source>
</evidence>
<keyword evidence="4" id="KW-1185">Reference proteome</keyword>
<dbReference type="PANTHER" id="PTHR46148">
    <property type="entry name" value="CHROMO DOMAIN-CONTAINING PROTEIN"/>
    <property type="match status" value="1"/>
</dbReference>
<dbReference type="Pfam" id="PF17921">
    <property type="entry name" value="Integrase_H2C2"/>
    <property type="match status" value="1"/>
</dbReference>
<dbReference type="InterPro" id="IPR012337">
    <property type="entry name" value="RNaseH-like_sf"/>
</dbReference>
<dbReference type="InterPro" id="IPR036397">
    <property type="entry name" value="RNaseH_sf"/>
</dbReference>
<evidence type="ECO:0000259" key="2">
    <source>
        <dbReference type="Pfam" id="PF24626"/>
    </source>
</evidence>
<name>A0AAF0TH20_SOLVR</name>
<evidence type="ECO:0000313" key="4">
    <source>
        <dbReference type="Proteomes" id="UP001234989"/>
    </source>
</evidence>
<dbReference type="Proteomes" id="UP001234989">
    <property type="component" value="Chromosome 3"/>
</dbReference>
<sequence length="234" mass="27471">MYTDLREVYWWNWMNKDIAEFVANYPNCQQVKVEHQKSGGLSQDISLPTWKWKVLNMVFIVGFPHTRPQYDSIWVIVHRMKKLVYFIPVKVSYSAKHYARLYLREMVRLHGVPFSIIYDRGPISILKRVSEVAFELDLSNDLATLHPLLHVSVLKKCVRDLTSIDPLKGLGVDESLSYEEVPIKIPKRQVKKLRKKEVASVKLLWRNHLVEGATWEAEAYMKYQYPHLFPSTLA</sequence>